<sequence length="25" mass="2434">MHDGDVTLANRPGGGALAELTLPAG</sequence>
<gene>
    <name evidence="2" type="ORF">CNECB9_1340004</name>
</gene>
<evidence type="ECO:0000256" key="1">
    <source>
        <dbReference type="SAM" id="MobiDB-lite"/>
    </source>
</evidence>
<reference evidence="2" key="1">
    <citation type="submission" date="2016-09" db="EMBL/GenBank/DDBJ databases">
        <authorList>
            <person name="Capua I."/>
            <person name="De Benedictis P."/>
            <person name="Joannis T."/>
            <person name="Lombin L.H."/>
            <person name="Cattoli G."/>
        </authorList>
    </citation>
    <scope>NUCLEOTIDE SEQUENCE</scope>
    <source>
        <strain evidence="2">B9</strain>
    </source>
</reference>
<dbReference type="EMBL" id="FMSH01000040">
    <property type="protein sequence ID" value="SCU73794.1"/>
    <property type="molecule type" value="Genomic_DNA"/>
</dbReference>
<proteinExistence type="predicted"/>
<organism evidence="2">
    <name type="scientific">Cupriavidus necator</name>
    <name type="common">Alcaligenes eutrophus</name>
    <name type="synonym">Ralstonia eutropha</name>
    <dbReference type="NCBI Taxonomy" id="106590"/>
    <lineage>
        <taxon>Bacteria</taxon>
        <taxon>Pseudomonadati</taxon>
        <taxon>Pseudomonadota</taxon>
        <taxon>Betaproteobacteria</taxon>
        <taxon>Burkholderiales</taxon>
        <taxon>Burkholderiaceae</taxon>
        <taxon>Cupriavidus</taxon>
    </lineage>
</organism>
<accession>A0A1K0ILY1</accession>
<evidence type="ECO:0000313" key="2">
    <source>
        <dbReference type="EMBL" id="SCU73794.1"/>
    </source>
</evidence>
<protein>
    <submittedName>
        <fullName evidence="2">Uncharacterized protein</fullName>
    </submittedName>
</protein>
<dbReference type="AlphaFoldDB" id="A0A1K0ILY1"/>
<feature type="region of interest" description="Disordered" evidence="1">
    <location>
        <begin position="1"/>
        <end position="25"/>
    </location>
</feature>
<name>A0A1K0ILY1_CUPNE</name>